<feature type="compositionally biased region" description="Polar residues" evidence="2">
    <location>
        <begin position="224"/>
        <end position="237"/>
    </location>
</feature>
<dbReference type="PANTHER" id="PTHR10039:SF5">
    <property type="entry name" value="NACHT DOMAIN-CONTAINING PROTEIN"/>
    <property type="match status" value="1"/>
</dbReference>
<gene>
    <name evidence="5" type="ORF">PG993_002917</name>
</gene>
<accession>A0ABR1TYF7</accession>
<sequence>MDAFAALGSAANTCQFLEYSFKILNQVKAVRNAGAVNPDLERDTRYLTEVSGKLAHKAPGNRDLGEIASHCTSLSRQLLDELSKTKPKDSRSKWQSFKAVESAQPADDRLDETQLTECFVESRETSEKLSTITKNGHALQSDVLTIRDSLDRLRPNMEAQYIGKDTSEMVASFVNRTDEALNRVKQISILNLVRFPGVHERFDLIEDAHEGTFNWLLDDGSDQPISSPGSQGVSVNGENDDNSEGKTILSASKTGSTNNVCNEALAETRKSFLSWLQSDCGAFWITGKPGAGKSTLMKYICLHENLNRYLNVWATGSGLTLGKFFFWKPGTEAQKSIQGLFRGLIFSVLERSPDLIPTAFPDLWDMAGASAAAMPAGLRANNYKFAFFIDGLDEFEGRHLELLQELNHWMTAYPNHVKCCVSSREHKRDIYRSVEHRLSRIPRHLRLSYSGMEIIQETVAQKAEGVLLWVSLVLGAVEDGLFSGDSVPELVDRIKHCPTELEALFEQLLRSIHPADRKFAFSALSWVLYIPRHKEAAGNSVGVPLWGSAASNLSLVELLSVEATENELWRKQFNVECNWETFIHSSCRKVYGKCKGLLEVRGELNTRKSMLESHVALTHRSVVEFLDTIHACTFMGQYNQEFDPFQATMKGLLALLKYNTSQHFSWDFSNTWLSSCYNDPDIKDSLMRIATRAEPNYEVHRYAYLLKSLHHWPPLTIEDSKLHISSSMSARRYTCVMSKFSHLGCDLNRVYKERREPYDWLLHSKWTLWKVNIWNMLTYASHRRSKDGASTFGHIVDQLLRMGADANLTILTSEETIKESEVAWLTPTTGWICFRLFSGTYLPAAWEWATACTHHPGSDVYGHLLVESEKKELGHLFLSGQFHSLVGFATFHFWLNGLKGVMITIVTKG</sequence>
<dbReference type="SUPFAM" id="SSF52540">
    <property type="entry name" value="P-loop containing nucleoside triphosphate hydrolases"/>
    <property type="match status" value="1"/>
</dbReference>
<dbReference type="Pfam" id="PF25053">
    <property type="entry name" value="DUF7791"/>
    <property type="match status" value="1"/>
</dbReference>
<reference evidence="5 6" key="1">
    <citation type="submission" date="2023-01" db="EMBL/GenBank/DDBJ databases">
        <title>Analysis of 21 Apiospora genomes using comparative genomics revels a genus with tremendous synthesis potential of carbohydrate active enzymes and secondary metabolites.</title>
        <authorList>
            <person name="Sorensen T."/>
        </authorList>
    </citation>
    <scope>NUCLEOTIDE SEQUENCE [LARGE SCALE GENOMIC DNA]</scope>
    <source>
        <strain evidence="5 6">CBS 33761</strain>
    </source>
</reference>
<protein>
    <recommendedName>
        <fullName evidence="7">NACHT domain-containing protein</fullName>
    </recommendedName>
</protein>
<dbReference type="Proteomes" id="UP001444661">
    <property type="component" value="Unassembled WGS sequence"/>
</dbReference>
<dbReference type="Gene3D" id="3.40.50.300">
    <property type="entry name" value="P-loop containing nucleotide triphosphate hydrolases"/>
    <property type="match status" value="1"/>
</dbReference>
<organism evidence="5 6">
    <name type="scientific">Apiospora rasikravindrae</name>
    <dbReference type="NCBI Taxonomy" id="990691"/>
    <lineage>
        <taxon>Eukaryota</taxon>
        <taxon>Fungi</taxon>
        <taxon>Dikarya</taxon>
        <taxon>Ascomycota</taxon>
        <taxon>Pezizomycotina</taxon>
        <taxon>Sordariomycetes</taxon>
        <taxon>Xylariomycetidae</taxon>
        <taxon>Amphisphaeriales</taxon>
        <taxon>Apiosporaceae</taxon>
        <taxon>Apiospora</taxon>
    </lineage>
</organism>
<dbReference type="InterPro" id="IPR027417">
    <property type="entry name" value="P-loop_NTPase"/>
</dbReference>
<evidence type="ECO:0000259" key="4">
    <source>
        <dbReference type="Pfam" id="PF25053"/>
    </source>
</evidence>
<evidence type="ECO:0000313" key="5">
    <source>
        <dbReference type="EMBL" id="KAK8051532.1"/>
    </source>
</evidence>
<keyword evidence="1" id="KW-0677">Repeat</keyword>
<dbReference type="EMBL" id="JAQQWK010000002">
    <property type="protein sequence ID" value="KAK8051532.1"/>
    <property type="molecule type" value="Genomic_DNA"/>
</dbReference>
<keyword evidence="6" id="KW-1185">Reference proteome</keyword>
<comment type="caution">
    <text evidence="5">The sequence shown here is derived from an EMBL/GenBank/DDBJ whole genome shotgun (WGS) entry which is preliminary data.</text>
</comment>
<evidence type="ECO:0000259" key="3">
    <source>
        <dbReference type="Pfam" id="PF24883"/>
    </source>
</evidence>
<dbReference type="InterPro" id="IPR056884">
    <property type="entry name" value="NPHP3-like_N"/>
</dbReference>
<proteinExistence type="predicted"/>
<evidence type="ECO:0000256" key="1">
    <source>
        <dbReference type="ARBA" id="ARBA00022737"/>
    </source>
</evidence>
<feature type="region of interest" description="Disordered" evidence="2">
    <location>
        <begin position="224"/>
        <end position="256"/>
    </location>
</feature>
<dbReference type="PANTHER" id="PTHR10039">
    <property type="entry name" value="AMELOGENIN"/>
    <property type="match status" value="1"/>
</dbReference>
<evidence type="ECO:0008006" key="7">
    <source>
        <dbReference type="Google" id="ProtNLM"/>
    </source>
</evidence>
<name>A0ABR1TYF7_9PEZI</name>
<dbReference type="Pfam" id="PF24883">
    <property type="entry name" value="NPHP3_N"/>
    <property type="match status" value="1"/>
</dbReference>
<dbReference type="InterPro" id="IPR056693">
    <property type="entry name" value="DUF7791"/>
</dbReference>
<evidence type="ECO:0000313" key="6">
    <source>
        <dbReference type="Proteomes" id="UP001444661"/>
    </source>
</evidence>
<evidence type="ECO:0000256" key="2">
    <source>
        <dbReference type="SAM" id="MobiDB-lite"/>
    </source>
</evidence>
<feature type="domain" description="Nephrocystin 3-like N-terminal" evidence="3">
    <location>
        <begin position="269"/>
        <end position="424"/>
    </location>
</feature>
<feature type="domain" description="DUF7791" evidence="4">
    <location>
        <begin position="551"/>
        <end position="657"/>
    </location>
</feature>